<evidence type="ECO:0000256" key="1">
    <source>
        <dbReference type="SAM" id="SignalP"/>
    </source>
</evidence>
<name>A0A1I0MU98_9BACT</name>
<dbReference type="EMBL" id="FOIR01000001">
    <property type="protein sequence ID" value="SEV92084.1"/>
    <property type="molecule type" value="Genomic_DNA"/>
</dbReference>
<organism evidence="2 3">
    <name type="scientific">Roseivirga pacifica</name>
    <dbReference type="NCBI Taxonomy" id="1267423"/>
    <lineage>
        <taxon>Bacteria</taxon>
        <taxon>Pseudomonadati</taxon>
        <taxon>Bacteroidota</taxon>
        <taxon>Cytophagia</taxon>
        <taxon>Cytophagales</taxon>
        <taxon>Roseivirgaceae</taxon>
        <taxon>Roseivirga</taxon>
    </lineage>
</organism>
<protein>
    <submittedName>
        <fullName evidence="2">Uncharacterized protein</fullName>
    </submittedName>
</protein>
<dbReference type="OrthoDB" id="960751at2"/>
<dbReference type="GeneID" id="99985435"/>
<sequence>MQVLRTNGLNFCILLLALVFGHSANSQTLSTEQILEKLRLNAALYPPQDILSTKSLVLLSVPEDDNSSEWRESVDELQQFFAEQGIDAVAYVHQKSLLMLPNQVQPLPNYLANRGIKNIILFYKVSAEGPVFLAFGPHNEKPSLFSQSATFWARTGAELAPILSELDTYFKTGALRRENLLVNDSPEFFGPQLDSDGLTARSIPSNIAKAKVALNKLNVGLYNLAGAQRFSQAMLFNESNYLNKLTDRDQMLQSVGVDSTNTITYLDAPLETNELRRAGYDLVLSYVTTTAEQMVNFFPSKNADYAFEGYQTKFYLSDLRTNTRYIGKEWDANADWQTALFSFLAQIKARMAEAND</sequence>
<dbReference type="RefSeq" id="WP_090256983.1">
    <property type="nucleotide sequence ID" value="NZ_FOIR01000001.1"/>
</dbReference>
<dbReference type="STRING" id="1267423.SAMN05216290_0693"/>
<feature type="chain" id="PRO_5011594492" evidence="1">
    <location>
        <begin position="27"/>
        <end position="356"/>
    </location>
</feature>
<gene>
    <name evidence="2" type="ORF">SAMN05216290_0693</name>
</gene>
<evidence type="ECO:0000313" key="2">
    <source>
        <dbReference type="EMBL" id="SEV92084.1"/>
    </source>
</evidence>
<evidence type="ECO:0000313" key="3">
    <source>
        <dbReference type="Proteomes" id="UP000199437"/>
    </source>
</evidence>
<proteinExistence type="predicted"/>
<dbReference type="Proteomes" id="UP000199437">
    <property type="component" value="Unassembled WGS sequence"/>
</dbReference>
<accession>A0A1I0MU98</accession>
<dbReference type="AlphaFoldDB" id="A0A1I0MU98"/>
<keyword evidence="1" id="KW-0732">Signal</keyword>
<keyword evidence="3" id="KW-1185">Reference proteome</keyword>
<reference evidence="3" key="1">
    <citation type="submission" date="2016-10" db="EMBL/GenBank/DDBJ databases">
        <authorList>
            <person name="Varghese N."/>
            <person name="Submissions S."/>
        </authorList>
    </citation>
    <scope>NUCLEOTIDE SEQUENCE [LARGE SCALE GENOMIC DNA]</scope>
    <source>
        <strain evidence="3">CGMCC 1.12402</strain>
    </source>
</reference>
<feature type="signal peptide" evidence="1">
    <location>
        <begin position="1"/>
        <end position="26"/>
    </location>
</feature>